<keyword evidence="5" id="KW-1133">Transmembrane helix</keyword>
<protein>
    <submittedName>
        <fullName evidence="6">Cytochrome P450</fullName>
    </submittedName>
</protein>
<comment type="caution">
    <text evidence="6">The sequence shown here is derived from an EMBL/GenBank/DDBJ whole genome shotgun (WGS) entry which is preliminary data.</text>
</comment>
<evidence type="ECO:0000256" key="1">
    <source>
        <dbReference type="ARBA" id="ARBA00001971"/>
    </source>
</evidence>
<comment type="similarity">
    <text evidence="4">Belongs to the cytochrome P450 family.</text>
</comment>
<dbReference type="PROSITE" id="PS00086">
    <property type="entry name" value="CYTOCHROME_P450"/>
    <property type="match status" value="1"/>
</dbReference>
<keyword evidence="3 4" id="KW-0408">Iron</keyword>
<evidence type="ECO:0000256" key="4">
    <source>
        <dbReference type="RuleBase" id="RU000461"/>
    </source>
</evidence>
<sequence length="518" mass="59330">MPTSEVPYSSITLTVASFGLYALYWSVLIVYRIYFSPLSHIPGPKLAAATQLYEFYFNVIKHGKFIFKVEELHRIYGPIVRINPFEVHIDDPEFHDTIYSSSEPRDKAQWHTQWQPQRLSGQATADHDQHRPRRAALNPFFSKRQIQKFAPFIQSRMDLCCHQLQKTFEGTDKVISIGDVFSCFTIDIINEFVFANPSNFLENSDLISPLSKALSGFCHGTHYYMYFPWLAGMMKIMPRALVYLMDPGLRPFMQMMDDTEAQVQAVIDSGKDLKSTESMDQPTIFHEILFKSSLPSHEKSAERLNNEALTLISAGIETTTWTLSLAMFHILNNPEILKKLKEEILTVWPQVDSPPNWSTLETLPYLTAVIQESLRLSYGAVIRLPRVSPHKPVFYREYVIPAGTPMSTSNYTMSHNETIFPDSHQFQPSRWIENSGKTINANGEEKQLSRYLATFSKGSRICLGMNLAYAELYIGLANIVRRVDLRLYETTIKDVECKADLFVPKPRAESKGIRVKVL</sequence>
<comment type="cofactor">
    <cofactor evidence="1">
        <name>heme</name>
        <dbReference type="ChEBI" id="CHEBI:30413"/>
    </cofactor>
</comment>
<keyword evidence="2 4" id="KW-0479">Metal-binding</keyword>
<dbReference type="Pfam" id="PF00067">
    <property type="entry name" value="p450"/>
    <property type="match status" value="1"/>
</dbReference>
<keyword evidence="4" id="KW-0560">Oxidoreductase</keyword>
<dbReference type="EMBL" id="JBFCZG010000001">
    <property type="protein sequence ID" value="KAL3427893.1"/>
    <property type="molecule type" value="Genomic_DNA"/>
</dbReference>
<reference evidence="6 7" key="1">
    <citation type="submission" date="2024-06" db="EMBL/GenBank/DDBJ databases">
        <title>Complete genome of Phlyctema vagabunda strain 19-DSS-EL-015.</title>
        <authorList>
            <person name="Fiorenzani C."/>
        </authorList>
    </citation>
    <scope>NUCLEOTIDE SEQUENCE [LARGE SCALE GENOMIC DNA]</scope>
    <source>
        <strain evidence="6 7">19-DSS-EL-015</strain>
    </source>
</reference>
<keyword evidence="5" id="KW-0812">Transmembrane</keyword>
<evidence type="ECO:0000313" key="7">
    <source>
        <dbReference type="Proteomes" id="UP001629113"/>
    </source>
</evidence>
<accession>A0ABR4PX10</accession>
<evidence type="ECO:0000256" key="2">
    <source>
        <dbReference type="ARBA" id="ARBA00022723"/>
    </source>
</evidence>
<dbReference type="InterPro" id="IPR017972">
    <property type="entry name" value="Cyt_P450_CS"/>
</dbReference>
<keyword evidence="7" id="KW-1185">Reference proteome</keyword>
<dbReference type="Gene3D" id="1.10.630.10">
    <property type="entry name" value="Cytochrome P450"/>
    <property type="match status" value="1"/>
</dbReference>
<evidence type="ECO:0000313" key="6">
    <source>
        <dbReference type="EMBL" id="KAL3427893.1"/>
    </source>
</evidence>
<dbReference type="PANTHER" id="PTHR24305">
    <property type="entry name" value="CYTOCHROME P450"/>
    <property type="match status" value="1"/>
</dbReference>
<dbReference type="InterPro" id="IPR001128">
    <property type="entry name" value="Cyt_P450"/>
</dbReference>
<evidence type="ECO:0000256" key="5">
    <source>
        <dbReference type="SAM" id="Phobius"/>
    </source>
</evidence>
<dbReference type="InterPro" id="IPR050121">
    <property type="entry name" value="Cytochrome_P450_monoxygenase"/>
</dbReference>
<dbReference type="SUPFAM" id="SSF48264">
    <property type="entry name" value="Cytochrome P450"/>
    <property type="match status" value="1"/>
</dbReference>
<keyword evidence="4" id="KW-0349">Heme</keyword>
<organism evidence="6 7">
    <name type="scientific">Phlyctema vagabunda</name>
    <dbReference type="NCBI Taxonomy" id="108571"/>
    <lineage>
        <taxon>Eukaryota</taxon>
        <taxon>Fungi</taxon>
        <taxon>Dikarya</taxon>
        <taxon>Ascomycota</taxon>
        <taxon>Pezizomycotina</taxon>
        <taxon>Leotiomycetes</taxon>
        <taxon>Helotiales</taxon>
        <taxon>Dermateaceae</taxon>
        <taxon>Phlyctema</taxon>
    </lineage>
</organism>
<feature type="transmembrane region" description="Helical" evidence="5">
    <location>
        <begin position="6"/>
        <end position="31"/>
    </location>
</feature>
<evidence type="ECO:0000256" key="3">
    <source>
        <dbReference type="ARBA" id="ARBA00023004"/>
    </source>
</evidence>
<proteinExistence type="inferred from homology"/>
<gene>
    <name evidence="6" type="ORF">PVAG01_01402</name>
</gene>
<keyword evidence="5" id="KW-0472">Membrane</keyword>
<dbReference type="PRINTS" id="PR00385">
    <property type="entry name" value="P450"/>
</dbReference>
<dbReference type="Proteomes" id="UP001629113">
    <property type="component" value="Unassembled WGS sequence"/>
</dbReference>
<dbReference type="InterPro" id="IPR036396">
    <property type="entry name" value="Cyt_P450_sf"/>
</dbReference>
<keyword evidence="4" id="KW-0503">Monooxygenase</keyword>
<dbReference type="InterPro" id="IPR002401">
    <property type="entry name" value="Cyt_P450_E_grp-I"/>
</dbReference>
<dbReference type="PANTHER" id="PTHR24305:SF231">
    <property type="entry name" value="P450, PUTATIVE (EUROFUNG)-RELATED"/>
    <property type="match status" value="1"/>
</dbReference>
<dbReference type="CDD" id="cd11062">
    <property type="entry name" value="CYP58-like"/>
    <property type="match status" value="1"/>
</dbReference>
<name>A0ABR4PX10_9HELO</name>
<dbReference type="PRINTS" id="PR00463">
    <property type="entry name" value="EP450I"/>
</dbReference>